<keyword evidence="5" id="KW-1185">Reference proteome</keyword>
<reference evidence="4 5" key="1">
    <citation type="submission" date="2019-12" db="EMBL/GenBank/DDBJ databases">
        <authorList>
            <person name="Kim Y.S."/>
        </authorList>
    </citation>
    <scope>NUCLEOTIDE SEQUENCE [LARGE SCALE GENOMIC DNA]</scope>
    <source>
        <strain evidence="4 5">MMS17-SY077</strain>
    </source>
</reference>
<protein>
    <submittedName>
        <fullName evidence="4">Cell filamentation protein Fic</fullName>
    </submittedName>
</protein>
<evidence type="ECO:0000256" key="2">
    <source>
        <dbReference type="PIRSR" id="PIRSR640198-2"/>
    </source>
</evidence>
<dbReference type="Gene3D" id="1.10.3290.10">
    <property type="entry name" value="Fido-like domain"/>
    <property type="match status" value="1"/>
</dbReference>
<feature type="active site" evidence="1">
    <location>
        <position position="142"/>
    </location>
</feature>
<dbReference type="InterPro" id="IPR003812">
    <property type="entry name" value="Fido"/>
</dbReference>
<feature type="domain" description="Fido" evidence="3">
    <location>
        <begin position="67"/>
        <end position="186"/>
    </location>
</feature>
<dbReference type="PROSITE" id="PS51459">
    <property type="entry name" value="FIDO"/>
    <property type="match status" value="1"/>
</dbReference>
<evidence type="ECO:0000259" key="3">
    <source>
        <dbReference type="PROSITE" id="PS51459"/>
    </source>
</evidence>
<dbReference type="EMBL" id="WSTA01000008">
    <property type="protein sequence ID" value="MWB97593.1"/>
    <property type="molecule type" value="Genomic_DNA"/>
</dbReference>
<evidence type="ECO:0000313" key="4">
    <source>
        <dbReference type="EMBL" id="MWB97593.1"/>
    </source>
</evidence>
<accession>A0A6I4NTN3</accession>
<dbReference type="PANTHER" id="PTHR13504:SF38">
    <property type="entry name" value="FIDO DOMAIN-CONTAINING PROTEIN"/>
    <property type="match status" value="1"/>
</dbReference>
<dbReference type="SUPFAM" id="SSF140931">
    <property type="entry name" value="Fic-like"/>
    <property type="match status" value="1"/>
</dbReference>
<feature type="binding site" evidence="2">
    <location>
        <begin position="146"/>
        <end position="153"/>
    </location>
    <ligand>
        <name>ATP</name>
        <dbReference type="ChEBI" id="CHEBI:30616"/>
    </ligand>
</feature>
<comment type="caution">
    <text evidence="4">The sequence shown here is derived from an EMBL/GenBank/DDBJ whole genome shotgun (WGS) entry which is preliminary data.</text>
</comment>
<dbReference type="PANTHER" id="PTHR13504">
    <property type="entry name" value="FIDO DOMAIN-CONTAINING PROTEIN DDB_G0283145"/>
    <property type="match status" value="1"/>
</dbReference>
<evidence type="ECO:0000313" key="5">
    <source>
        <dbReference type="Proteomes" id="UP000438182"/>
    </source>
</evidence>
<dbReference type="GO" id="GO:0005524">
    <property type="term" value="F:ATP binding"/>
    <property type="evidence" value="ECO:0007669"/>
    <property type="project" value="UniProtKB-KW"/>
</dbReference>
<dbReference type="RefSeq" id="WP_160422934.1">
    <property type="nucleotide sequence ID" value="NZ_WSTA01000008.1"/>
</dbReference>
<dbReference type="AlphaFoldDB" id="A0A6I4NTN3"/>
<keyword evidence="2" id="KW-0547">Nucleotide-binding</keyword>
<dbReference type="InterPro" id="IPR040198">
    <property type="entry name" value="Fido_containing"/>
</dbReference>
<organism evidence="4 5">
    <name type="scientific">Agromyces seonyuensis</name>
    <dbReference type="NCBI Taxonomy" id="2662446"/>
    <lineage>
        <taxon>Bacteria</taxon>
        <taxon>Bacillati</taxon>
        <taxon>Actinomycetota</taxon>
        <taxon>Actinomycetes</taxon>
        <taxon>Micrococcales</taxon>
        <taxon>Microbacteriaceae</taxon>
        <taxon>Agromyces</taxon>
    </lineage>
</organism>
<name>A0A6I4NTN3_9MICO</name>
<dbReference type="Pfam" id="PF02661">
    <property type="entry name" value="Fic"/>
    <property type="match status" value="1"/>
</dbReference>
<proteinExistence type="predicted"/>
<sequence>MTFDPGYGETPIDPDEADALTEAARAVVGDPPLKAAIFELEQEIEQAVAVDLVEAVLEGELQLDDVLSLGFVFEVHERLYGATWTWAGRPRVRMLSIGVNPAQVKVDLRATLDNLAYRWTNTDDWDARQFGIAVHAELVRIHPFVDGNGRTTRLIGDLAYLAAQGADEFIPITLIEQSAPPGPVTV</sequence>
<dbReference type="InterPro" id="IPR036597">
    <property type="entry name" value="Fido-like_dom_sf"/>
</dbReference>
<gene>
    <name evidence="4" type="ORF">GB864_03350</name>
</gene>
<keyword evidence="2" id="KW-0067">ATP-binding</keyword>
<dbReference type="Proteomes" id="UP000438182">
    <property type="component" value="Unassembled WGS sequence"/>
</dbReference>
<evidence type="ECO:0000256" key="1">
    <source>
        <dbReference type="PIRSR" id="PIRSR640198-1"/>
    </source>
</evidence>